<feature type="compositionally biased region" description="Low complexity" evidence="3">
    <location>
        <begin position="62"/>
        <end position="108"/>
    </location>
</feature>
<feature type="transmembrane region" description="Helical" evidence="4">
    <location>
        <begin position="1099"/>
        <end position="1118"/>
    </location>
</feature>
<keyword evidence="4" id="KW-0812">Transmembrane</keyword>
<dbReference type="Pfam" id="PF06458">
    <property type="entry name" value="MucBP"/>
    <property type="match status" value="8"/>
</dbReference>
<feature type="compositionally biased region" description="Gly residues" evidence="3">
    <location>
        <begin position="984"/>
        <end position="993"/>
    </location>
</feature>
<dbReference type="Gene3D" id="3.10.20.320">
    <property type="entry name" value="Putative peptidoglycan bound protein (lpxtg motif)"/>
    <property type="match status" value="8"/>
</dbReference>
<feature type="domain" description="MucBP" evidence="5">
    <location>
        <begin position="389"/>
        <end position="453"/>
    </location>
</feature>
<feature type="compositionally biased region" description="Low complexity" evidence="3">
    <location>
        <begin position="968"/>
        <end position="983"/>
    </location>
</feature>
<feature type="domain" description="MucBP" evidence="5">
    <location>
        <begin position="830"/>
        <end position="892"/>
    </location>
</feature>
<evidence type="ECO:0000313" key="7">
    <source>
        <dbReference type="Proteomes" id="UP000277896"/>
    </source>
</evidence>
<evidence type="ECO:0000256" key="1">
    <source>
        <dbReference type="ARBA" id="ARBA00022729"/>
    </source>
</evidence>
<proteinExistence type="predicted"/>
<evidence type="ECO:0000313" key="6">
    <source>
        <dbReference type="EMBL" id="AYJ39268.1"/>
    </source>
</evidence>
<feature type="domain" description="MucBP" evidence="5">
    <location>
        <begin position="614"/>
        <end position="675"/>
    </location>
</feature>
<feature type="domain" description="MucBP" evidence="5">
    <location>
        <begin position="544"/>
        <end position="603"/>
    </location>
</feature>
<keyword evidence="2" id="KW-0677">Repeat</keyword>
<feature type="domain" description="MucBP" evidence="5">
    <location>
        <begin position="685"/>
        <end position="746"/>
    </location>
</feature>
<feature type="region of interest" description="Disordered" evidence="3">
    <location>
        <begin position="49"/>
        <end position="108"/>
    </location>
</feature>
<dbReference type="InterPro" id="IPR022263">
    <property type="entry name" value="KxYKxGKxW"/>
</dbReference>
<evidence type="ECO:0000259" key="5">
    <source>
        <dbReference type="Pfam" id="PF06458"/>
    </source>
</evidence>
<name>A0AAD0TSN5_9LACO</name>
<dbReference type="Proteomes" id="UP000277896">
    <property type="component" value="Chromosome"/>
</dbReference>
<dbReference type="InterPro" id="IPR009459">
    <property type="entry name" value="MucBP_dom"/>
</dbReference>
<accession>A0AAD0TSN5</accession>
<feature type="region of interest" description="Disordered" evidence="3">
    <location>
        <begin position="153"/>
        <end position="175"/>
    </location>
</feature>
<dbReference type="NCBIfam" id="TIGR03715">
    <property type="entry name" value="KxYKxGKxW"/>
    <property type="match status" value="1"/>
</dbReference>
<gene>
    <name evidence="6" type="ORF">LP667_10870</name>
</gene>
<keyword evidence="1" id="KW-0732">Signal</keyword>
<feature type="region of interest" description="Disordered" evidence="3">
    <location>
        <begin position="965"/>
        <end position="1092"/>
    </location>
</feature>
<sequence length="1125" mass="114289">MSKDNQKMTGDSVYRVKMYKDGKRWVYAGATTLALAAGLVFANVNASADTSANTDTNTEQVSSAASSAATSSATTSSAATDASSASSTATSTSSTASSTATSSSSAASSTATVATQSATSASGNSAAQQDDTTQTAVATSAKVQSRAASVATTATVEQTAPTVTTPTSDATPKVTSEATLTTSEAASASTSEATSTVASGKGQVVKNADAAGADNVNSVVDGTNFATEADTTYDVTVTLSKNSSVDWTDANGSFAVKGNVASATGTWKLTSYTVGNTLTDGVITDGTTTTLTDNDAAGMPSVVYADSLADNSYLQLNYVYTATTSSSANGGLTFTDIPRAVHDTAAGSNQIGWDYTTNVTTDTTITTPAEDASDVSVAYVVITGVNADGTPKYTQIDGGVTKSGKVGTTFTINPATIDGYALYGASNNVTGDANGLTGTVDTDATNNEVVLVYAENTGIVVNYQTADGSTVAASNQYTQGTDGTFTRAGGTYELTAPSLDGYTYTGYKIGDGDVQSGNIAAGTLVAGANTVTFVYAPVVEQSDITVNYVDEAGNVIKDSTTSTGDNGTTYTIDQPTIDGYTYKSASDSLTGTYDGNKTITLTYAKNAAPVEQSTITVNYVDADGKTIKTATTQTLDNGSTYKVETPTIDGYTYKSADGALTGTVDGNKTITLTYTKDATPVEQSTITVNYVDADGKTIKTATTQTLDNGSTYTVETPTIDGYTYKSADGALTGTVDGNKTITLTYTKDATPVEQSTITVNYVDAEGKTIKTATTQTLDNGSTYTVETPTIDGYTYKSADGALTGTVDGNKTITLTYTKDSTTPVENKANLTINYVDADGNTIKTSSVTEYIVGQAYTVGQPEIAGYTYDHATGDAIAGTIAYNGNTVTLVYTKNGSTTPTEQTKTITVNYVDADGNTIKTATTTTYKVGDTYTVATPTIDGYTYKSADGALTGTVADDATITLTYSKTDNGGTTTAPTTAPGTGDNGNNGGGTITTAPTTAPGTGDNVNGGGTGTTTTAPVTTPSDDTVNTGSSTTAASTAPATTVSDDEVTPTTTATSNGTSGVVPASASLQPVVTTKTTTSDAKTLPQTDEDENGTALAVLGLSTLLMGSALYFGVSRRKHEA</sequence>
<evidence type="ECO:0000256" key="4">
    <source>
        <dbReference type="SAM" id="Phobius"/>
    </source>
</evidence>
<dbReference type="AlphaFoldDB" id="A0AAD0TSN5"/>
<evidence type="ECO:0000256" key="3">
    <source>
        <dbReference type="SAM" id="MobiDB-lite"/>
    </source>
</evidence>
<reference evidence="6 7" key="1">
    <citation type="submission" date="2018-10" db="EMBL/GenBank/DDBJ databases">
        <title>Genome seuquencing of Lactobacillus species.</title>
        <authorList>
            <person name="Baek C."/>
            <person name="Yi H."/>
        </authorList>
    </citation>
    <scope>NUCLEOTIDE SEQUENCE [LARGE SCALE GENOMIC DNA]</scope>
    <source>
        <strain evidence="6 7">DSM 10667</strain>
    </source>
</reference>
<feature type="domain" description="MucBP" evidence="5">
    <location>
        <begin position="756"/>
        <end position="817"/>
    </location>
</feature>
<feature type="compositionally biased region" description="Low complexity" evidence="3">
    <location>
        <begin position="994"/>
        <end position="1007"/>
    </location>
</feature>
<protein>
    <submittedName>
        <fullName evidence="6">LPXTG cell wall anchor domain-containing protein</fullName>
    </submittedName>
</protein>
<feature type="compositionally biased region" description="Low complexity" evidence="3">
    <location>
        <begin position="1015"/>
        <end position="1066"/>
    </location>
</feature>
<keyword evidence="4" id="KW-1133">Transmembrane helix</keyword>
<feature type="region of interest" description="Disordered" evidence="3">
    <location>
        <begin position="180"/>
        <end position="199"/>
    </location>
</feature>
<evidence type="ECO:0000256" key="2">
    <source>
        <dbReference type="ARBA" id="ARBA00022737"/>
    </source>
</evidence>
<dbReference type="EMBL" id="CP032744">
    <property type="protein sequence ID" value="AYJ39268.1"/>
    <property type="molecule type" value="Genomic_DNA"/>
</dbReference>
<organism evidence="6 7">
    <name type="scientific">Lactiplantibacillus paraplantarum</name>
    <dbReference type="NCBI Taxonomy" id="60520"/>
    <lineage>
        <taxon>Bacteria</taxon>
        <taxon>Bacillati</taxon>
        <taxon>Bacillota</taxon>
        <taxon>Bacilli</taxon>
        <taxon>Lactobacillales</taxon>
        <taxon>Lactobacillaceae</taxon>
        <taxon>Lactiplantibacillus</taxon>
    </lineage>
</organism>
<keyword evidence="4" id="KW-0472">Membrane</keyword>
<feature type="compositionally biased region" description="Polar residues" evidence="3">
    <location>
        <begin position="49"/>
        <end position="61"/>
    </location>
</feature>
<dbReference type="Pfam" id="PF19258">
    <property type="entry name" value="KxYKxGKxW_sig"/>
    <property type="match status" value="1"/>
</dbReference>
<feature type="domain" description="MucBP" evidence="5">
    <location>
        <begin position="905"/>
        <end position="965"/>
    </location>
</feature>
<feature type="domain" description="MucBP" evidence="5">
    <location>
        <begin position="459"/>
        <end position="535"/>
    </location>
</feature>
<dbReference type="NCBIfam" id="TIGR01167">
    <property type="entry name" value="LPXTG_anchor"/>
    <property type="match status" value="1"/>
</dbReference>
<dbReference type="RefSeq" id="WP_120247240.1">
    <property type="nucleotide sequence ID" value="NZ_CP028423.1"/>
</dbReference>